<keyword evidence="5" id="KW-0732">Signal</keyword>
<reference evidence="7" key="1">
    <citation type="submission" date="2024-04" db="EMBL/GenBank/DDBJ databases">
        <title>Salinicola lusitanus LLJ914,a marine bacterium isolated from the Okinawa Trough.</title>
        <authorList>
            <person name="Li J."/>
        </authorList>
    </citation>
    <scope>NUCLEOTIDE SEQUENCE [LARGE SCALE GENOMIC DNA]</scope>
</reference>
<dbReference type="EMBL" id="JBBPFD010000019">
    <property type="protein sequence ID" value="KAK7886799.1"/>
    <property type="molecule type" value="Genomic_DNA"/>
</dbReference>
<evidence type="ECO:0000256" key="1">
    <source>
        <dbReference type="ARBA" id="ARBA00004613"/>
    </source>
</evidence>
<dbReference type="Pfam" id="PF05825">
    <property type="entry name" value="PSP94"/>
    <property type="match status" value="1"/>
</dbReference>
<comment type="subcellular location">
    <subcellularLocation>
        <location evidence="1">Secreted</location>
    </subcellularLocation>
</comment>
<feature type="signal peptide" evidence="5">
    <location>
        <begin position="1"/>
        <end position="24"/>
    </location>
</feature>
<protein>
    <submittedName>
        <fullName evidence="6">Uncharacterized protein</fullName>
    </submittedName>
</protein>
<organism evidence="6 7">
    <name type="scientific">Mugilogobius chulae</name>
    <name type="common">yellowstripe goby</name>
    <dbReference type="NCBI Taxonomy" id="88201"/>
    <lineage>
        <taxon>Eukaryota</taxon>
        <taxon>Metazoa</taxon>
        <taxon>Chordata</taxon>
        <taxon>Craniata</taxon>
        <taxon>Vertebrata</taxon>
        <taxon>Euteleostomi</taxon>
        <taxon>Actinopterygii</taxon>
        <taxon>Neopterygii</taxon>
        <taxon>Teleostei</taxon>
        <taxon>Neoteleostei</taxon>
        <taxon>Acanthomorphata</taxon>
        <taxon>Gobiaria</taxon>
        <taxon>Gobiiformes</taxon>
        <taxon>Gobioidei</taxon>
        <taxon>Gobiidae</taxon>
        <taxon>Gobionellinae</taxon>
        <taxon>Mugilogobius</taxon>
    </lineage>
</organism>
<comment type="similarity">
    <text evidence="2">Belongs to the beta-microseminoprotein family.</text>
</comment>
<dbReference type="InterPro" id="IPR008735">
    <property type="entry name" value="PSP94"/>
</dbReference>
<sequence>MANTLRRLLVSFLVILSFSLPGFCVSNSGECFFNTKASCEHMGKSFEMGESWITSDCLQCVCMEPFGVGCCDLGSKPVDYPDWCEIIRKPDSCTSVAVMKANHRLPCLWGHLRNTVGQNWKSDNDPLF</sequence>
<dbReference type="PANTHER" id="PTHR10500">
    <property type="entry name" value="BETA-MICROSEMINOPROTEIN"/>
    <property type="match status" value="1"/>
</dbReference>
<comment type="caution">
    <text evidence="6">The sequence shown here is derived from an EMBL/GenBank/DDBJ whole genome shotgun (WGS) entry which is preliminary data.</text>
</comment>
<evidence type="ECO:0000313" key="7">
    <source>
        <dbReference type="Proteomes" id="UP001460270"/>
    </source>
</evidence>
<accession>A0AAW0MYF0</accession>
<evidence type="ECO:0000256" key="5">
    <source>
        <dbReference type="SAM" id="SignalP"/>
    </source>
</evidence>
<dbReference type="Proteomes" id="UP001460270">
    <property type="component" value="Unassembled WGS sequence"/>
</dbReference>
<feature type="chain" id="PRO_5043329006" evidence="5">
    <location>
        <begin position="25"/>
        <end position="128"/>
    </location>
</feature>
<evidence type="ECO:0000256" key="2">
    <source>
        <dbReference type="ARBA" id="ARBA00010352"/>
    </source>
</evidence>
<dbReference type="PANTHER" id="PTHR10500:SF6">
    <property type="entry name" value="PROSTATE-ASSOCIATED MICROSEMINOPROTEIN"/>
    <property type="match status" value="1"/>
</dbReference>
<keyword evidence="4" id="KW-1015">Disulfide bond</keyword>
<dbReference type="Gene3D" id="2.60.40.1900">
    <property type="entry name" value="Beta-microseminoprotein (PSP94) domain"/>
    <property type="match status" value="1"/>
</dbReference>
<evidence type="ECO:0000256" key="3">
    <source>
        <dbReference type="ARBA" id="ARBA00022525"/>
    </source>
</evidence>
<name>A0AAW0MYF0_9GOBI</name>
<dbReference type="GO" id="GO:0005737">
    <property type="term" value="C:cytoplasm"/>
    <property type="evidence" value="ECO:0007669"/>
    <property type="project" value="TreeGrafter"/>
</dbReference>
<dbReference type="GO" id="GO:0005615">
    <property type="term" value="C:extracellular space"/>
    <property type="evidence" value="ECO:0007669"/>
    <property type="project" value="TreeGrafter"/>
</dbReference>
<keyword evidence="3" id="KW-0964">Secreted</keyword>
<evidence type="ECO:0000313" key="6">
    <source>
        <dbReference type="EMBL" id="KAK7886799.1"/>
    </source>
</evidence>
<proteinExistence type="inferred from homology"/>
<evidence type="ECO:0000256" key="4">
    <source>
        <dbReference type="ARBA" id="ARBA00023157"/>
    </source>
</evidence>
<gene>
    <name evidence="6" type="ORF">WMY93_026420</name>
</gene>
<keyword evidence="7" id="KW-1185">Reference proteome</keyword>
<dbReference type="AlphaFoldDB" id="A0AAW0MYF0"/>